<accession>A0ABP8Z5V6</accession>
<evidence type="ECO:0008006" key="5">
    <source>
        <dbReference type="Google" id="ProtNLM"/>
    </source>
</evidence>
<dbReference type="InterPro" id="IPR011335">
    <property type="entry name" value="Restrct_endonuc-II-like"/>
</dbReference>
<feature type="domain" description="DUF559" evidence="1">
    <location>
        <begin position="101"/>
        <end position="195"/>
    </location>
</feature>
<reference evidence="4" key="1">
    <citation type="journal article" date="2019" name="Int. J. Syst. Evol. Microbiol.">
        <title>The Global Catalogue of Microorganisms (GCM) 10K type strain sequencing project: providing services to taxonomists for standard genome sequencing and annotation.</title>
        <authorList>
            <consortium name="The Broad Institute Genomics Platform"/>
            <consortium name="The Broad Institute Genome Sequencing Center for Infectious Disease"/>
            <person name="Wu L."/>
            <person name="Ma J."/>
        </authorList>
    </citation>
    <scope>NUCLEOTIDE SEQUENCE [LARGE SCALE GENOMIC DNA]</scope>
    <source>
        <strain evidence="4">JCM 18077</strain>
    </source>
</reference>
<dbReference type="SUPFAM" id="SSF52980">
    <property type="entry name" value="Restriction endonuclease-like"/>
    <property type="match status" value="1"/>
</dbReference>
<gene>
    <name evidence="3" type="ORF">GCM10023217_16550</name>
</gene>
<protein>
    <recommendedName>
        <fullName evidence="5">DUF559 domain-containing protein</fullName>
    </recommendedName>
</protein>
<keyword evidence="4" id="KW-1185">Reference proteome</keyword>
<evidence type="ECO:0000259" key="1">
    <source>
        <dbReference type="Pfam" id="PF04480"/>
    </source>
</evidence>
<proteinExistence type="predicted"/>
<dbReference type="Pfam" id="PF04480">
    <property type="entry name" value="DUF559"/>
    <property type="match status" value="1"/>
</dbReference>
<dbReference type="InterPro" id="IPR007569">
    <property type="entry name" value="DUF559"/>
</dbReference>
<name>A0ABP8Z5V6_9ACTN</name>
<evidence type="ECO:0000313" key="3">
    <source>
        <dbReference type="EMBL" id="GAA4747324.1"/>
    </source>
</evidence>
<evidence type="ECO:0000313" key="4">
    <source>
        <dbReference type="Proteomes" id="UP001500822"/>
    </source>
</evidence>
<organism evidence="3 4">
    <name type="scientific">Gordonia alkaliphila</name>
    <dbReference type="NCBI Taxonomy" id="1053547"/>
    <lineage>
        <taxon>Bacteria</taxon>
        <taxon>Bacillati</taxon>
        <taxon>Actinomycetota</taxon>
        <taxon>Actinomycetes</taxon>
        <taxon>Mycobacteriales</taxon>
        <taxon>Gordoniaceae</taxon>
        <taxon>Gordonia</taxon>
    </lineage>
</organism>
<dbReference type="InterPro" id="IPR025159">
    <property type="entry name" value="AbiEi_N"/>
</dbReference>
<dbReference type="RefSeq" id="WP_345313142.1">
    <property type="nucleotide sequence ID" value="NZ_BAABIE010000006.1"/>
</dbReference>
<dbReference type="Pfam" id="PF13338">
    <property type="entry name" value="AbiEi_4"/>
    <property type="match status" value="1"/>
</dbReference>
<dbReference type="Gene3D" id="3.40.960.10">
    <property type="entry name" value="VSR Endonuclease"/>
    <property type="match status" value="1"/>
</dbReference>
<dbReference type="EMBL" id="BAABIE010000006">
    <property type="protein sequence ID" value="GAA4747324.1"/>
    <property type="molecule type" value="Genomic_DNA"/>
</dbReference>
<comment type="caution">
    <text evidence="3">The sequence shown here is derived from an EMBL/GenBank/DDBJ whole genome shotgun (WGS) entry which is preliminary data.</text>
</comment>
<dbReference type="Proteomes" id="UP001500822">
    <property type="component" value="Unassembled WGS sequence"/>
</dbReference>
<feature type="domain" description="AbiEi antitoxin N-terminal" evidence="2">
    <location>
        <begin position="9"/>
        <end position="52"/>
    </location>
</feature>
<sequence>MGDIGAVATELASHDGVITAQRAIACGLSRAQIQKRIRSGAWLRVARGVFRSAAHEYSEAALVRVAAAAHGGVADRTTAAWWHGLVDELATPLSVAGGDTESAAERVFVGAVQAERLTGWVLQHRFGRWRIDVAWPTERIAVEIDGWAFHRSVKEFDRDRAKRNALAAAGWIVLSFTWHQLTYELESCMRQLVEVVASRRAELG</sequence>
<evidence type="ECO:0000259" key="2">
    <source>
        <dbReference type="Pfam" id="PF13338"/>
    </source>
</evidence>